<dbReference type="PANTHER" id="PTHR43830:SF3">
    <property type="entry name" value="PROTEIN PSP1"/>
    <property type="match status" value="1"/>
</dbReference>
<organism evidence="2 3">
    <name type="scientific">Candidatus Hakubella thermalkaliphila</name>
    <dbReference type="NCBI Taxonomy" id="2754717"/>
    <lineage>
        <taxon>Bacteria</taxon>
        <taxon>Bacillati</taxon>
        <taxon>Actinomycetota</taxon>
        <taxon>Actinomycetota incertae sedis</taxon>
        <taxon>Candidatus Hakubellales</taxon>
        <taxon>Candidatus Hakubellaceae</taxon>
        <taxon>Candidatus Hakubella</taxon>
    </lineage>
</organism>
<reference evidence="2 3" key="1">
    <citation type="journal article" date="2020" name="Front. Microbiol.">
        <title>Single-cell genomics of novel Actinobacteria with the Wood-Ljungdahl pathway discovered in a serpentinizing system.</title>
        <authorList>
            <person name="Merino N."/>
            <person name="Kawai M."/>
            <person name="Boyd E.S."/>
            <person name="Colman D.R."/>
            <person name="McGlynn S.E."/>
            <person name="Nealson K.H."/>
            <person name="Kurokawa K."/>
            <person name="Hongoh Y."/>
        </authorList>
    </citation>
    <scope>NUCLEOTIDE SEQUENCE [LARGE SCALE GENOMIC DNA]</scope>
    <source>
        <strain evidence="2 3">S06</strain>
    </source>
</reference>
<dbReference type="GO" id="GO:0005737">
    <property type="term" value="C:cytoplasm"/>
    <property type="evidence" value="ECO:0007669"/>
    <property type="project" value="TreeGrafter"/>
</dbReference>
<accession>A0A6V8NQZ9</accession>
<gene>
    <name evidence="2" type="ORF">HKBW3S06_01027</name>
</gene>
<name>A0A6V8NQZ9_9ACTN</name>
<proteinExistence type="predicted"/>
<protein>
    <recommendedName>
        <fullName evidence="1">PSP1 C-terminal domain-containing protein</fullName>
    </recommendedName>
</protein>
<dbReference type="Pfam" id="PF04468">
    <property type="entry name" value="PSP1"/>
    <property type="match status" value="1"/>
</dbReference>
<evidence type="ECO:0000259" key="1">
    <source>
        <dbReference type="PROSITE" id="PS51411"/>
    </source>
</evidence>
<sequence length="274" mass="31125">MPTVVGVVFRKAGKVYYFDPDGLELSLNESVVVQTARGPEYATVVSEVMEVDEEDLAGPLKKVLRRATYHDRAKHIANEAKEQKALKECTRLLDKHGLNMKIVDVELLFDGSKMIFYFTADGRVDFRELVKELASRFKIRIEMKQIGVRDEAKMIGGLGLCGRRLCCTQFLCDFEPVSIRMAKDQDLPLNPMKISGVCGRLMCCLKYEHDVYCQFKKIAPSIGTRVETEKGWGMVVGYNVPKEKVVLELESQLRMEAPLSELTRAGRHVRMVRK</sequence>
<evidence type="ECO:0000313" key="3">
    <source>
        <dbReference type="Proteomes" id="UP000580051"/>
    </source>
</evidence>
<feature type="domain" description="PSP1 C-terminal" evidence="1">
    <location>
        <begin position="61"/>
        <end position="146"/>
    </location>
</feature>
<dbReference type="AlphaFoldDB" id="A0A6V8NQZ9"/>
<comment type="caution">
    <text evidence="2">The sequence shown here is derived from an EMBL/GenBank/DDBJ whole genome shotgun (WGS) entry which is preliminary data.</text>
</comment>
<dbReference type="PROSITE" id="PS51411">
    <property type="entry name" value="PSP1_C"/>
    <property type="match status" value="1"/>
</dbReference>
<dbReference type="Proteomes" id="UP000580051">
    <property type="component" value="Unassembled WGS sequence"/>
</dbReference>
<evidence type="ECO:0000313" key="2">
    <source>
        <dbReference type="EMBL" id="GFP21800.1"/>
    </source>
</evidence>
<dbReference type="EMBL" id="BLRV01000106">
    <property type="protein sequence ID" value="GFP21800.1"/>
    <property type="molecule type" value="Genomic_DNA"/>
</dbReference>
<dbReference type="PANTHER" id="PTHR43830">
    <property type="entry name" value="PROTEIN PSP1"/>
    <property type="match status" value="1"/>
</dbReference>
<dbReference type="NCBIfam" id="NF041131">
    <property type="entry name" value="RicT_YaaT_fam"/>
    <property type="match status" value="1"/>
</dbReference>
<dbReference type="InterPro" id="IPR047767">
    <property type="entry name" value="PSP1-like"/>
</dbReference>
<dbReference type="RefSeq" id="WP_176226896.1">
    <property type="nucleotide sequence ID" value="NZ_BLRV01000106.1"/>
</dbReference>
<dbReference type="InterPro" id="IPR007557">
    <property type="entry name" value="PSP1_C"/>
</dbReference>